<evidence type="ECO:0000256" key="1">
    <source>
        <dbReference type="ARBA" id="ARBA00011079"/>
    </source>
</evidence>
<keyword evidence="5" id="KW-0325">Glycoprotein</keyword>
<gene>
    <name evidence="6" type="ORF">F3Y22_tig00013738pilonHSYRG00099</name>
</gene>
<proteinExistence type="inferred from homology"/>
<protein>
    <submittedName>
        <fullName evidence="6">Alpha/beta-Hydrolases superfamily protein isoform 2</fullName>
    </submittedName>
</protein>
<dbReference type="GO" id="GO:0006508">
    <property type="term" value="P:proteolysis"/>
    <property type="evidence" value="ECO:0007669"/>
    <property type="project" value="UniProtKB-KW"/>
</dbReference>
<dbReference type="Proteomes" id="UP000436088">
    <property type="component" value="Unassembled WGS sequence"/>
</dbReference>
<keyword evidence="7" id="KW-1185">Reference proteome</keyword>
<dbReference type="PANTHER" id="PTHR11010">
    <property type="entry name" value="PROTEASE S28 PRO-X CARBOXYPEPTIDASE-RELATED"/>
    <property type="match status" value="1"/>
</dbReference>
<evidence type="ECO:0000256" key="2">
    <source>
        <dbReference type="ARBA" id="ARBA00022670"/>
    </source>
</evidence>
<dbReference type="PANTHER" id="PTHR11010:SF31">
    <property type="entry name" value="ALPHA_BETA-HYDROLASES SUPERFAMILY PROTEIN"/>
    <property type="match status" value="1"/>
</dbReference>
<dbReference type="GO" id="GO:0008239">
    <property type="term" value="F:dipeptidyl-peptidase activity"/>
    <property type="evidence" value="ECO:0007669"/>
    <property type="project" value="TreeGrafter"/>
</dbReference>
<keyword evidence="2" id="KW-0645">Protease</keyword>
<name>A0A6A3C0X6_HIBSY</name>
<dbReference type="EMBL" id="VEPZ02000557">
    <property type="protein sequence ID" value="KAE8722730.1"/>
    <property type="molecule type" value="Genomic_DNA"/>
</dbReference>
<evidence type="ECO:0000313" key="6">
    <source>
        <dbReference type="EMBL" id="KAE8722730.1"/>
    </source>
</evidence>
<dbReference type="InterPro" id="IPR008758">
    <property type="entry name" value="Peptidase_S28"/>
</dbReference>
<evidence type="ECO:0000313" key="7">
    <source>
        <dbReference type="Proteomes" id="UP000436088"/>
    </source>
</evidence>
<dbReference type="Gene3D" id="3.40.50.1820">
    <property type="entry name" value="alpha/beta hydrolase"/>
    <property type="match status" value="2"/>
</dbReference>
<evidence type="ECO:0000256" key="4">
    <source>
        <dbReference type="ARBA" id="ARBA00022801"/>
    </source>
</evidence>
<dbReference type="AlphaFoldDB" id="A0A6A3C0X6"/>
<dbReference type="SUPFAM" id="SSF53474">
    <property type="entry name" value="alpha/beta-Hydrolases"/>
    <property type="match status" value="1"/>
</dbReference>
<sequence length="366" mass="41719">MGSWGIAHSCKNTENALLCSNSHRFYGESMPFGKDSYKSAKTLGYLTSQQALADFAVLIRSLKQNLSSEASPVVVFGGSYGGMLAAWFRLKYPHIAIGWISRSIPSSHIEITLCLNCTFLSVLQLSFITKTKRGFQDEPSFTSFCYRLAMPGFVYTAMVNYPTEANFLKPLPDYPVQQMCKIIDKSPSGATKLSRAFASASLYYNYSRIENCFEVEHEIDTHGLHGWDWQTCTEMVMPMTCSNESMFPPTGFDYKRFSEQCKMKYGVLPRQHWITTEFSGERLEKVLKRFGSNIIFSNGMQDPWSRGVPRNISASIIALVKEKGAHHVDFWAATKDDPDWLVELRRQEVEIIQNWLKECYLDLRHA</sequence>
<evidence type="ECO:0000256" key="5">
    <source>
        <dbReference type="ARBA" id="ARBA00023180"/>
    </source>
</evidence>
<dbReference type="Pfam" id="PF05577">
    <property type="entry name" value="Peptidase_S28"/>
    <property type="match status" value="2"/>
</dbReference>
<organism evidence="6 7">
    <name type="scientific">Hibiscus syriacus</name>
    <name type="common">Rose of Sharon</name>
    <dbReference type="NCBI Taxonomy" id="106335"/>
    <lineage>
        <taxon>Eukaryota</taxon>
        <taxon>Viridiplantae</taxon>
        <taxon>Streptophyta</taxon>
        <taxon>Embryophyta</taxon>
        <taxon>Tracheophyta</taxon>
        <taxon>Spermatophyta</taxon>
        <taxon>Magnoliopsida</taxon>
        <taxon>eudicotyledons</taxon>
        <taxon>Gunneridae</taxon>
        <taxon>Pentapetalae</taxon>
        <taxon>rosids</taxon>
        <taxon>malvids</taxon>
        <taxon>Malvales</taxon>
        <taxon>Malvaceae</taxon>
        <taxon>Malvoideae</taxon>
        <taxon>Hibiscus</taxon>
    </lineage>
</organism>
<accession>A0A6A3C0X6</accession>
<keyword evidence="4" id="KW-0378">Hydrolase</keyword>
<dbReference type="GO" id="GO:0070008">
    <property type="term" value="F:serine-type exopeptidase activity"/>
    <property type="evidence" value="ECO:0007669"/>
    <property type="project" value="InterPro"/>
</dbReference>
<reference evidence="6" key="1">
    <citation type="submission" date="2019-09" db="EMBL/GenBank/DDBJ databases">
        <title>Draft genome information of white flower Hibiscus syriacus.</title>
        <authorList>
            <person name="Kim Y.-M."/>
        </authorList>
    </citation>
    <scope>NUCLEOTIDE SEQUENCE [LARGE SCALE GENOMIC DNA]</scope>
    <source>
        <strain evidence="6">YM2019G1</strain>
    </source>
</reference>
<comment type="similarity">
    <text evidence="1">Belongs to the peptidase S28 family.</text>
</comment>
<keyword evidence="3" id="KW-0732">Signal</keyword>
<evidence type="ECO:0000256" key="3">
    <source>
        <dbReference type="ARBA" id="ARBA00022729"/>
    </source>
</evidence>
<comment type="caution">
    <text evidence="6">The sequence shown here is derived from an EMBL/GenBank/DDBJ whole genome shotgun (WGS) entry which is preliminary data.</text>
</comment>
<dbReference type="InterPro" id="IPR029058">
    <property type="entry name" value="AB_hydrolase_fold"/>
</dbReference>